<proteinExistence type="inferred from homology"/>
<keyword evidence="5" id="KW-0012">Acyltransferase</keyword>
<dbReference type="GeneID" id="116187094"/>
<accession>A0A218XR70</accession>
<gene>
    <name evidence="5" type="primary">LOC116187094</name>
    <name evidence="2" type="ORF">CDL15_Pgr015798</name>
</gene>
<keyword evidence="5" id="KW-0808">Transferase</keyword>
<dbReference type="InterPro" id="IPR050317">
    <property type="entry name" value="Plant_Fungal_Acyltransferase"/>
</dbReference>
<dbReference type="RefSeq" id="XP_031371549.1">
    <property type="nucleotide sequence ID" value="XM_031515689.1"/>
</dbReference>
<dbReference type="Proteomes" id="UP000197138">
    <property type="component" value="Unassembled WGS sequence"/>
</dbReference>
<dbReference type="OrthoDB" id="671439at2759"/>
<reference evidence="3" key="1">
    <citation type="journal article" date="2017" name="Plant J.">
        <title>The pomegranate (Punica granatum L.) genome and the genomics of punicalagin biosynthesis.</title>
        <authorList>
            <person name="Qin G."/>
            <person name="Xu C."/>
            <person name="Ming R."/>
            <person name="Tang H."/>
            <person name="Guyot R."/>
            <person name="Kramer E.M."/>
            <person name="Hu Y."/>
            <person name="Yi X."/>
            <person name="Qi Y."/>
            <person name="Xu X."/>
            <person name="Gao Z."/>
            <person name="Pan H."/>
            <person name="Jian J."/>
            <person name="Tian Y."/>
            <person name="Yue Z."/>
            <person name="Xu Y."/>
        </authorList>
    </citation>
    <scope>NUCLEOTIDE SEQUENCE [LARGE SCALE GENOMIC DNA]</scope>
    <source>
        <strain evidence="3">cv. Dabenzi</strain>
    </source>
</reference>
<reference evidence="2" key="2">
    <citation type="submission" date="2017-06" db="EMBL/GenBank/DDBJ databases">
        <title>The pomegranate genome and the genomics of punicalagin biosynthesis.</title>
        <authorList>
            <person name="Xu C."/>
        </authorList>
    </citation>
    <scope>NUCLEOTIDE SEQUENCE [LARGE SCALE GENOMIC DNA]</scope>
    <source>
        <tissue evidence="2">Fresh leaf</tissue>
    </source>
</reference>
<dbReference type="PANTHER" id="PTHR31642:SF145">
    <property type="entry name" value="BRASSINOSTEROID-RELATED ACYLTRANSFERASE 1"/>
    <property type="match status" value="1"/>
</dbReference>
<dbReference type="EMBL" id="MTKT01001080">
    <property type="protein sequence ID" value="OWM86762.1"/>
    <property type="molecule type" value="Genomic_DNA"/>
</dbReference>
<dbReference type="GO" id="GO:0016747">
    <property type="term" value="F:acyltransferase activity, transferring groups other than amino-acyl groups"/>
    <property type="evidence" value="ECO:0007669"/>
    <property type="project" value="TreeGrafter"/>
</dbReference>
<dbReference type="Proteomes" id="UP000515151">
    <property type="component" value="Chromosome 8"/>
</dbReference>
<protein>
    <submittedName>
        <fullName evidence="5">Brassinosteroid-related acyltransferase 1 isoform X1</fullName>
    </submittedName>
</protein>
<reference evidence="5" key="4">
    <citation type="submission" date="2025-04" db="UniProtKB">
        <authorList>
            <consortium name="RefSeq"/>
        </authorList>
    </citation>
    <scope>IDENTIFICATION</scope>
    <source>
        <tissue evidence="5">Leaf</tissue>
    </source>
</reference>
<evidence type="ECO:0000256" key="1">
    <source>
        <dbReference type="ARBA" id="ARBA00009861"/>
    </source>
</evidence>
<name>A0A218XR70_PUNGR</name>
<organism evidence="2 3">
    <name type="scientific">Punica granatum</name>
    <name type="common">Pomegranate</name>
    <dbReference type="NCBI Taxonomy" id="22663"/>
    <lineage>
        <taxon>Eukaryota</taxon>
        <taxon>Viridiplantae</taxon>
        <taxon>Streptophyta</taxon>
        <taxon>Embryophyta</taxon>
        <taxon>Tracheophyta</taxon>
        <taxon>Spermatophyta</taxon>
        <taxon>Magnoliopsida</taxon>
        <taxon>eudicotyledons</taxon>
        <taxon>Gunneridae</taxon>
        <taxon>Pentapetalae</taxon>
        <taxon>rosids</taxon>
        <taxon>malvids</taxon>
        <taxon>Myrtales</taxon>
        <taxon>Lythraceae</taxon>
        <taxon>Punica</taxon>
    </lineage>
</organism>
<dbReference type="PANTHER" id="PTHR31642">
    <property type="entry name" value="TRICHOTHECENE 3-O-ACETYLTRANSFERASE"/>
    <property type="match status" value="1"/>
</dbReference>
<dbReference type="Gene3D" id="3.30.559.10">
    <property type="entry name" value="Chloramphenicol acetyltransferase-like domain"/>
    <property type="match status" value="2"/>
</dbReference>
<dbReference type="InterPro" id="IPR023213">
    <property type="entry name" value="CAT-like_dom_sf"/>
</dbReference>
<evidence type="ECO:0000313" key="2">
    <source>
        <dbReference type="EMBL" id="OWM86762.1"/>
    </source>
</evidence>
<comment type="similarity">
    <text evidence="1">Belongs to the plant acyltransferase family.</text>
</comment>
<dbReference type="AlphaFoldDB" id="A0A218XR70"/>
<evidence type="ECO:0000313" key="4">
    <source>
        <dbReference type="Proteomes" id="UP000515151"/>
    </source>
</evidence>
<dbReference type="Pfam" id="PF02458">
    <property type="entry name" value="Transferase"/>
    <property type="match status" value="1"/>
</dbReference>
<evidence type="ECO:0000313" key="5">
    <source>
        <dbReference type="RefSeq" id="XP_031371549.1"/>
    </source>
</evidence>
<keyword evidence="4" id="KW-1185">Reference proteome</keyword>
<sequence>MATQHGNPMPNTVSIARTVSVHPKPTIQPPSKLLELSNLDRQCPALMYLVFFYTSPRRSSLGHVFDGLKSGLEETLNAWYPSAGRLRRDPKDGNKLNIRCNNEGAVMVEASTRVKIKELGELSEYTEFFENLVYKPPLADEDFSGMPLVVVQCMQVTRFGCGGFSIGIGISHSLFDGPAAYNFLSAWSSNSAVSKEKKGIEVPLPVHDRGKLLFFTSQAQRDNPASGKKSPNQATTRATAIDHLYQLIMSTATDPNGSLSSTGCMRFVHKTFHLSGEALESLKKRCISEKKESFSCSSFEVVAAHIWKARTKALGIKKETMACLQFPVDVRNKMSLPLSRGFTGNAYVLASVMLTCKELEQSSYEGIARKIRAAKNSVNEEYVKAYIQALQGSQENNSLPPLKELTIVSDWTRMPFHRVDFLGEEAVYVSPLVPPVQQVACLMQNPRDNKGIDIRIGLFPHIVDAFSSYLTTLES</sequence>
<reference evidence="4" key="3">
    <citation type="journal article" date="2020" name="Plant Biotechnol. J.">
        <title>The pomegranate (Punica granatum L.) draft genome dissects genetic divergence between soft- and hard-seeded cultivars.</title>
        <authorList>
            <person name="Luo X."/>
            <person name="Li H."/>
            <person name="Wu Z."/>
            <person name="Yao W."/>
            <person name="Zhao P."/>
            <person name="Cao D."/>
            <person name="Yu H."/>
            <person name="Li K."/>
            <person name="Poudel K."/>
            <person name="Zhao D."/>
            <person name="Zhang F."/>
            <person name="Xia X."/>
            <person name="Chen L."/>
            <person name="Wang Q."/>
            <person name="Jing D."/>
            <person name="Cao S."/>
        </authorList>
    </citation>
    <scope>NUCLEOTIDE SEQUENCE [LARGE SCALE GENOMIC DNA]</scope>
</reference>
<evidence type="ECO:0000313" key="3">
    <source>
        <dbReference type="Proteomes" id="UP000197138"/>
    </source>
</evidence>